<dbReference type="Pfam" id="PF01948">
    <property type="entry name" value="PyrI"/>
    <property type="match status" value="1"/>
</dbReference>
<dbReference type="HOGENOM" id="CLU_128576_0_0_2"/>
<proteinExistence type="inferred from homology"/>
<comment type="cofactor">
    <cofactor evidence="7">
        <name>Zn(2+)</name>
        <dbReference type="ChEBI" id="CHEBI:29105"/>
    </cofactor>
    <text evidence="7">Binds 1 zinc ion per subunit.</text>
</comment>
<dbReference type="Gene3D" id="2.30.30.20">
    <property type="entry name" value="Aspartate carbamoyltransferase regulatory subunit, C-terminal domain"/>
    <property type="match status" value="1"/>
</dbReference>
<feature type="binding site" evidence="7">
    <location>
        <position position="114"/>
    </location>
    <ligand>
        <name>Zn(2+)</name>
        <dbReference type="ChEBI" id="CHEBI:29105"/>
    </ligand>
</feature>
<dbReference type="InterPro" id="IPR020542">
    <property type="entry name" value="Asp_carbamoyltrfase_reg_C"/>
</dbReference>
<evidence type="ECO:0000256" key="5">
    <source>
        <dbReference type="ARBA" id="ARBA00022833"/>
    </source>
</evidence>
<comment type="function">
    <text evidence="1 7">Involved in allosteric regulation of aspartate carbamoyltransferase.</text>
</comment>
<dbReference type="GO" id="GO:0016740">
    <property type="term" value="F:transferase activity"/>
    <property type="evidence" value="ECO:0007669"/>
    <property type="project" value="UniProtKB-KW"/>
</dbReference>
<dbReference type="PANTHER" id="PTHR35805">
    <property type="entry name" value="ASPARTATE CARBAMOYLTRANSFERASE REGULATORY CHAIN"/>
    <property type="match status" value="1"/>
</dbReference>
<comment type="subunit">
    <text evidence="7">Contains catalytic and regulatory chains.</text>
</comment>
<dbReference type="Gene3D" id="3.30.70.140">
    <property type="entry name" value="Aspartate carbamoyltransferase regulatory subunit, N-terminal domain"/>
    <property type="match status" value="1"/>
</dbReference>
<comment type="similarity">
    <text evidence="2 7">Belongs to the PyrI family.</text>
</comment>
<feature type="domain" description="Aspartate carbamoyltransferase regulatory subunit N-terminal" evidence="8">
    <location>
        <begin position="13"/>
        <end position="103"/>
    </location>
</feature>
<feature type="binding site" evidence="7">
    <location>
        <position position="147"/>
    </location>
    <ligand>
        <name>Zn(2+)</name>
        <dbReference type="ChEBI" id="CHEBI:29105"/>
    </ligand>
</feature>
<dbReference type="HAMAP" id="MF_00002">
    <property type="entry name" value="Asp_carb_tr_reg"/>
    <property type="match status" value="1"/>
</dbReference>
<evidence type="ECO:0000259" key="8">
    <source>
        <dbReference type="Pfam" id="PF01948"/>
    </source>
</evidence>
<dbReference type="SUPFAM" id="SSF57825">
    <property type="entry name" value="Aspartate carbamoyltransferase, Regulatory-chain, C-terminal domain"/>
    <property type="match status" value="1"/>
</dbReference>
<reference evidence="10 11" key="1">
    <citation type="submission" date="2010-06" db="EMBL/GenBank/DDBJ databases">
        <title>Complete sequence chromosome of Methanohalobium evestigatum Z-7303.</title>
        <authorList>
            <consortium name="US DOE Joint Genome Institute"/>
            <person name="Lucas S."/>
            <person name="Copeland A."/>
            <person name="Lapidus A."/>
            <person name="Cheng J.-F."/>
            <person name="Bruce D."/>
            <person name="Goodwin L."/>
            <person name="Pitluck S."/>
            <person name="Saunders E."/>
            <person name="Detter J.C."/>
            <person name="Han C."/>
            <person name="Tapia R."/>
            <person name="Land M."/>
            <person name="Hauser L."/>
            <person name="Kyrpides N."/>
            <person name="Mikhailova N."/>
            <person name="Sieprawska-Lupa M."/>
            <person name="Whitman W.B."/>
            <person name="Anderson I."/>
            <person name="Woyke T."/>
        </authorList>
    </citation>
    <scope>NUCLEOTIDE SEQUENCE [LARGE SCALE GENOMIC DNA]</scope>
    <source>
        <strain evidence="11">ATCC BAA-1072 / DSM 3721 / NBRC 107634 / OCM 161 / Z-7303</strain>
    </source>
</reference>
<evidence type="ECO:0000259" key="9">
    <source>
        <dbReference type="Pfam" id="PF02748"/>
    </source>
</evidence>
<protein>
    <recommendedName>
        <fullName evidence="3 7">Aspartate carbamoyltransferase regulatory chain</fullName>
    </recommendedName>
</protein>
<dbReference type="RefSeq" id="WP_013195084.1">
    <property type="nucleotide sequence ID" value="NC_014253.1"/>
</dbReference>
<sequence length="160" mass="17739">MTIENSNEKHEIRVQPIENGTVIDHITAGQALNVLKIIGKPGTSEGIMSVLINAPSSHGKKDVIKIEGREINAQEFDKIALIAPNATINIIRNFKVASKKQVQIPEHIEGVVKCVNPNCITNSNEPIKSNFTVNNENRNVFLRCDYCERIISENIADNLI</sequence>
<feature type="binding site" evidence="7">
    <location>
        <position position="119"/>
    </location>
    <ligand>
        <name>Zn(2+)</name>
        <dbReference type="ChEBI" id="CHEBI:29105"/>
    </ligand>
</feature>
<dbReference type="AlphaFoldDB" id="D7EB02"/>
<gene>
    <name evidence="7" type="primary">pyrI</name>
    <name evidence="10" type="ordered locus">Metev_1680</name>
</gene>
<dbReference type="SUPFAM" id="SSF54893">
    <property type="entry name" value="Aspartate carbamoyltransferase, Regulatory-chain, N-terminal domain"/>
    <property type="match status" value="1"/>
</dbReference>
<feature type="domain" description="Aspartate carbamoyltransferase regulatory subunit C-terminal" evidence="9">
    <location>
        <begin position="107"/>
        <end position="154"/>
    </location>
</feature>
<accession>D7EB02</accession>
<dbReference type="OrthoDB" id="7000at2157"/>
<evidence type="ECO:0000256" key="6">
    <source>
        <dbReference type="ARBA" id="ARBA00022975"/>
    </source>
</evidence>
<dbReference type="NCBIfam" id="TIGR00240">
    <property type="entry name" value="ATCase_reg"/>
    <property type="match status" value="1"/>
</dbReference>
<keyword evidence="5 7" id="KW-0862">Zinc</keyword>
<dbReference type="InterPro" id="IPR036792">
    <property type="entry name" value="Asp_carbatrfase_reg_C_sf"/>
</dbReference>
<evidence type="ECO:0000256" key="4">
    <source>
        <dbReference type="ARBA" id="ARBA00022723"/>
    </source>
</evidence>
<keyword evidence="11" id="KW-1185">Reference proteome</keyword>
<dbReference type="InterPro" id="IPR036793">
    <property type="entry name" value="Asp_carbatrfase_reg_N_sf"/>
</dbReference>
<evidence type="ECO:0000313" key="11">
    <source>
        <dbReference type="Proteomes" id="UP000000391"/>
    </source>
</evidence>
<evidence type="ECO:0000313" key="10">
    <source>
        <dbReference type="EMBL" id="ADI74519.1"/>
    </source>
</evidence>
<dbReference type="GO" id="GO:0046872">
    <property type="term" value="F:metal ion binding"/>
    <property type="evidence" value="ECO:0007669"/>
    <property type="project" value="UniProtKB-KW"/>
</dbReference>
<dbReference type="InterPro" id="IPR002801">
    <property type="entry name" value="Asp_carbamoylTrfase_reg"/>
</dbReference>
<dbReference type="GeneID" id="9347323"/>
<evidence type="ECO:0000256" key="3">
    <source>
        <dbReference type="ARBA" id="ARBA00021764"/>
    </source>
</evidence>
<dbReference type="Proteomes" id="UP000000391">
    <property type="component" value="Chromosome"/>
</dbReference>
<dbReference type="GO" id="GO:0006207">
    <property type="term" value="P:'de novo' pyrimidine nucleobase biosynthetic process"/>
    <property type="evidence" value="ECO:0007669"/>
    <property type="project" value="InterPro"/>
</dbReference>
<evidence type="ECO:0000256" key="2">
    <source>
        <dbReference type="ARBA" id="ARBA00010498"/>
    </source>
</evidence>
<feature type="binding site" evidence="7">
    <location>
        <position position="144"/>
    </location>
    <ligand>
        <name>Zn(2+)</name>
        <dbReference type="ChEBI" id="CHEBI:29105"/>
    </ligand>
</feature>
<keyword evidence="6 7" id="KW-0665">Pyrimidine biosynthesis</keyword>
<dbReference type="Pfam" id="PF02748">
    <property type="entry name" value="PyrI_C"/>
    <property type="match status" value="1"/>
</dbReference>
<evidence type="ECO:0000256" key="7">
    <source>
        <dbReference type="HAMAP-Rule" id="MF_00002"/>
    </source>
</evidence>
<keyword evidence="10" id="KW-0808">Transferase</keyword>
<dbReference type="PANTHER" id="PTHR35805:SF1">
    <property type="entry name" value="ASPARTATE CARBAMOYLTRANSFERASE REGULATORY CHAIN"/>
    <property type="match status" value="1"/>
</dbReference>
<dbReference type="GO" id="GO:0009347">
    <property type="term" value="C:aspartate carbamoyltransferase complex"/>
    <property type="evidence" value="ECO:0007669"/>
    <property type="project" value="InterPro"/>
</dbReference>
<dbReference type="KEGG" id="mev:Metev_1680"/>
<dbReference type="STRING" id="644295.Metev_1680"/>
<evidence type="ECO:0000256" key="1">
    <source>
        <dbReference type="ARBA" id="ARBA00002565"/>
    </source>
</evidence>
<keyword evidence="4 7" id="KW-0479">Metal-binding</keyword>
<organism evidence="10 11">
    <name type="scientific">Methanohalobium evestigatum (strain ATCC BAA-1072 / DSM 3721 / NBRC 107634 / OCM 161 / Z-7303)</name>
    <dbReference type="NCBI Taxonomy" id="644295"/>
    <lineage>
        <taxon>Archaea</taxon>
        <taxon>Methanobacteriati</taxon>
        <taxon>Methanobacteriota</taxon>
        <taxon>Stenosarchaea group</taxon>
        <taxon>Methanomicrobia</taxon>
        <taxon>Methanosarcinales</taxon>
        <taxon>Methanosarcinaceae</taxon>
        <taxon>Methanohalobium</taxon>
    </lineage>
</organism>
<name>D7EB02_METEZ</name>
<dbReference type="InterPro" id="IPR020545">
    <property type="entry name" value="Asp_carbamoyltransf_reg_N"/>
</dbReference>
<dbReference type="EMBL" id="CP002069">
    <property type="protein sequence ID" value="ADI74519.1"/>
    <property type="molecule type" value="Genomic_DNA"/>
</dbReference>
<dbReference type="GO" id="GO:0006221">
    <property type="term" value="P:pyrimidine nucleotide biosynthetic process"/>
    <property type="evidence" value="ECO:0007669"/>
    <property type="project" value="UniProtKB-UniRule"/>
</dbReference>